<proteinExistence type="predicted"/>
<gene>
    <name evidence="1" type="ORF">C8D77_1185</name>
</gene>
<evidence type="ECO:0000313" key="2">
    <source>
        <dbReference type="Proteomes" id="UP000245631"/>
    </source>
</evidence>
<dbReference type="Proteomes" id="UP000245631">
    <property type="component" value="Unassembled WGS sequence"/>
</dbReference>
<accession>A0A8E2W8Y0</accession>
<dbReference type="GeneID" id="61056692"/>
<protein>
    <submittedName>
        <fullName evidence="1">Uncharacterized protein</fullName>
    </submittedName>
</protein>
<organism evidence="1 2">
    <name type="scientific">Rhizobium loti</name>
    <name type="common">Mesorhizobium loti</name>
    <dbReference type="NCBI Taxonomy" id="381"/>
    <lineage>
        <taxon>Bacteria</taxon>
        <taxon>Pseudomonadati</taxon>
        <taxon>Pseudomonadota</taxon>
        <taxon>Alphaproteobacteria</taxon>
        <taxon>Hyphomicrobiales</taxon>
        <taxon>Phyllobacteriaceae</taxon>
        <taxon>Mesorhizobium</taxon>
    </lineage>
</organism>
<evidence type="ECO:0000313" key="1">
    <source>
        <dbReference type="EMBL" id="PWJ87156.1"/>
    </source>
</evidence>
<dbReference type="RefSeq" id="WP_170136888.1">
    <property type="nucleotide sequence ID" value="NZ_QGGH01000018.1"/>
</dbReference>
<comment type="caution">
    <text evidence="1">The sequence shown here is derived from an EMBL/GenBank/DDBJ whole genome shotgun (WGS) entry which is preliminary data.</text>
</comment>
<name>A0A8E2W8Y0_RHILI</name>
<sequence length="58" mass="6064">MMLDLLGGFGEKGRTSLAVSSGNDRILLDVGLGNTALRVVIQITNLSAAKLRQSSAYA</sequence>
<dbReference type="EMBL" id="QGGH01000018">
    <property type="protein sequence ID" value="PWJ87156.1"/>
    <property type="molecule type" value="Genomic_DNA"/>
</dbReference>
<reference evidence="1 2" key="1">
    <citation type="submission" date="2018-05" db="EMBL/GenBank/DDBJ databases">
        <title>Genomic Encyclopedia of Type Strains, Phase IV (KMG-IV): sequencing the most valuable type-strain genomes for metagenomic binning, comparative biology and taxonomic classification.</title>
        <authorList>
            <person name="Goeker M."/>
        </authorList>
    </citation>
    <scope>NUCLEOTIDE SEQUENCE [LARGE SCALE GENOMIC DNA]</scope>
    <source>
        <strain evidence="1 2">DSM 2626</strain>
    </source>
</reference>
<dbReference type="AlphaFoldDB" id="A0A8E2W8Y0"/>